<comment type="caution">
    <text evidence="1">The sequence shown here is derived from an EMBL/GenBank/DDBJ whole genome shotgun (WGS) entry which is preliminary data.</text>
</comment>
<proteinExistence type="predicted"/>
<evidence type="ECO:0000313" key="1">
    <source>
        <dbReference type="EMBL" id="MDT0336530.1"/>
    </source>
</evidence>
<reference evidence="1" key="1">
    <citation type="submission" date="2023-02" db="EMBL/GenBank/DDBJ databases">
        <title>Description of Herbaspirillum huttiense subsp. nephrolepsisexaltata and Herbaspirillum huttiense subsp. lycopersicon.</title>
        <authorList>
            <person name="Poudel M."/>
            <person name="Sharma A."/>
            <person name="Goss E."/>
            <person name="Tapia J.H."/>
            <person name="Harmon C.M."/>
            <person name="Jones J.B."/>
        </authorList>
    </citation>
    <scope>NUCLEOTIDE SEQUENCE</scope>
    <source>
        <strain evidence="1">NC40101</strain>
    </source>
</reference>
<gene>
    <name evidence="1" type="ORF">RJN63_06825</name>
</gene>
<sequence>MEKSQCFGLWKEHCGDEFPSLREVPHDILSPSDAMKVADYLDGCPVWIASPGMVMSCVNPDEVAGTLSLRTNGKWAWQDTMAHYVRRLRISPPTQFLSDIKNGHAAIPLESELEIHAMHFPDF</sequence>
<organism evidence="1">
    <name type="scientific">Herbaspirillum huttiense subsp. nephrolepidis</name>
    <dbReference type="NCBI Taxonomy" id="3075126"/>
    <lineage>
        <taxon>Bacteria</taxon>
        <taxon>Pseudomonadati</taxon>
        <taxon>Pseudomonadota</taxon>
        <taxon>Betaproteobacteria</taxon>
        <taxon>Burkholderiales</taxon>
        <taxon>Oxalobacteraceae</taxon>
        <taxon>Herbaspirillum</taxon>
    </lineage>
</organism>
<dbReference type="EMBL" id="JAVRAA010000003">
    <property type="protein sequence ID" value="MDT0336530.1"/>
    <property type="molecule type" value="Genomic_DNA"/>
</dbReference>
<dbReference type="RefSeq" id="WP_310836614.1">
    <property type="nucleotide sequence ID" value="NZ_JAVLSM010000004.1"/>
</dbReference>
<dbReference type="AlphaFoldDB" id="A0AAE4G773"/>
<protein>
    <submittedName>
        <fullName evidence="1">Uncharacterized protein</fullName>
    </submittedName>
</protein>
<accession>A0AAE4G773</accession>
<name>A0AAE4G773_9BURK</name>